<dbReference type="KEGG" id="ccro:CMC5_040190"/>
<dbReference type="CDD" id="cd04300">
    <property type="entry name" value="GT35_Glycogen_Phosphorylase"/>
    <property type="match status" value="1"/>
</dbReference>
<keyword evidence="13" id="KW-1185">Reference proteome</keyword>
<evidence type="ECO:0000256" key="3">
    <source>
        <dbReference type="ARBA" id="ARBA00006047"/>
    </source>
</evidence>
<comment type="catalytic activity">
    <reaction evidence="1 11">
        <text>[(1-&gt;4)-alpha-D-glucosyl](n) + phosphate = [(1-&gt;4)-alpha-D-glucosyl](n-1) + alpha-D-glucose 1-phosphate</text>
        <dbReference type="Rhea" id="RHEA:41732"/>
        <dbReference type="Rhea" id="RHEA-COMP:9584"/>
        <dbReference type="Rhea" id="RHEA-COMP:9586"/>
        <dbReference type="ChEBI" id="CHEBI:15444"/>
        <dbReference type="ChEBI" id="CHEBI:43474"/>
        <dbReference type="ChEBI" id="CHEBI:58601"/>
        <dbReference type="EC" id="2.4.1.1"/>
    </reaction>
</comment>
<gene>
    <name evidence="12" type="primary">glgP</name>
    <name evidence="12" type="ORF">CMC5_040190</name>
</gene>
<dbReference type="GO" id="GO:0030170">
    <property type="term" value="F:pyridoxal phosphate binding"/>
    <property type="evidence" value="ECO:0007669"/>
    <property type="project" value="InterPro"/>
</dbReference>
<dbReference type="PROSITE" id="PS00102">
    <property type="entry name" value="PHOSPHORYLASE"/>
    <property type="match status" value="1"/>
</dbReference>
<dbReference type="GO" id="GO:0005737">
    <property type="term" value="C:cytoplasm"/>
    <property type="evidence" value="ECO:0007669"/>
    <property type="project" value="TreeGrafter"/>
</dbReference>
<dbReference type="SUPFAM" id="SSF53756">
    <property type="entry name" value="UDP-Glycosyltransferase/glycogen phosphorylase"/>
    <property type="match status" value="1"/>
</dbReference>
<dbReference type="PANTHER" id="PTHR11468:SF3">
    <property type="entry name" value="GLYCOGEN PHOSPHORYLASE, LIVER FORM"/>
    <property type="match status" value="1"/>
</dbReference>
<accession>A0A0K1EGZ3</accession>
<protein>
    <recommendedName>
        <fullName evidence="11">Alpha-1,4 glucan phosphorylase</fullName>
        <ecNumber evidence="11">2.4.1.1</ecNumber>
    </recommendedName>
</protein>
<dbReference type="Pfam" id="PF00343">
    <property type="entry name" value="Phosphorylase"/>
    <property type="match status" value="1"/>
</dbReference>
<keyword evidence="6 11" id="KW-0808">Transferase</keyword>
<keyword evidence="7 10" id="KW-0663">Pyridoxal phosphate</keyword>
<dbReference type="Gene3D" id="3.40.50.2000">
    <property type="entry name" value="Glycogen Phosphorylase B"/>
    <property type="match status" value="2"/>
</dbReference>
<dbReference type="EMBL" id="CP012159">
    <property type="protein sequence ID" value="AKT39868.1"/>
    <property type="molecule type" value="Genomic_DNA"/>
</dbReference>
<comment type="similarity">
    <text evidence="3 11">Belongs to the glycogen phosphorylase family.</text>
</comment>
<dbReference type="InterPro" id="IPR035090">
    <property type="entry name" value="Pyridoxal_P_attach_site"/>
</dbReference>
<dbReference type="GO" id="GO:0005980">
    <property type="term" value="P:glycogen catabolic process"/>
    <property type="evidence" value="ECO:0007669"/>
    <property type="project" value="TreeGrafter"/>
</dbReference>
<dbReference type="OrthoDB" id="7229284at2"/>
<name>A0A0K1EGZ3_CHOCO</name>
<proteinExistence type="inferred from homology"/>
<keyword evidence="4" id="KW-0321">Glycogen metabolism</keyword>
<dbReference type="PANTHER" id="PTHR11468">
    <property type="entry name" value="GLYCOGEN PHOSPHORYLASE"/>
    <property type="match status" value="1"/>
</dbReference>
<evidence type="ECO:0000256" key="8">
    <source>
        <dbReference type="ARBA" id="ARBA00023277"/>
    </source>
</evidence>
<dbReference type="RefSeq" id="WP_050431870.1">
    <property type="nucleotide sequence ID" value="NZ_CP012159.1"/>
</dbReference>
<evidence type="ECO:0000256" key="6">
    <source>
        <dbReference type="ARBA" id="ARBA00022679"/>
    </source>
</evidence>
<evidence type="ECO:0000256" key="10">
    <source>
        <dbReference type="PIRSR" id="PIRSR000460-1"/>
    </source>
</evidence>
<dbReference type="AlphaFoldDB" id="A0A0K1EGZ3"/>
<dbReference type="EC" id="2.4.1.1" evidence="11"/>
<dbReference type="FunFam" id="3.40.50.2000:FF:000005">
    <property type="entry name" value="Alpha-1,4 glucan phosphorylase"/>
    <property type="match status" value="1"/>
</dbReference>
<reference evidence="12 13" key="1">
    <citation type="submission" date="2015-07" db="EMBL/GenBank/DDBJ databases">
        <title>Genome analysis of myxobacterium Chondromyces crocatus Cm c5 reveals a high potential for natural compound synthesis and the genetic basis for the loss of fruiting body formation.</title>
        <authorList>
            <person name="Zaburannyi N."/>
            <person name="Bunk B."/>
            <person name="Maier J."/>
            <person name="Overmann J."/>
            <person name="Mueller R."/>
        </authorList>
    </citation>
    <scope>NUCLEOTIDE SEQUENCE [LARGE SCALE GENOMIC DNA]</scope>
    <source>
        <strain evidence="12 13">Cm c5</strain>
    </source>
</reference>
<comment type="function">
    <text evidence="9">Phosphorylase is an important allosteric enzyme in carbohydrate metabolism. Enzymes from different sources differ in their regulatory mechanisms and in their natural substrates. However, all known phosphorylases share catalytic and structural properties.</text>
</comment>
<feature type="modified residue" description="N6-(pyridoxal phosphate)lysine" evidence="10">
    <location>
        <position position="670"/>
    </location>
</feature>
<dbReference type="Proteomes" id="UP000067626">
    <property type="component" value="Chromosome"/>
</dbReference>
<evidence type="ECO:0000256" key="9">
    <source>
        <dbReference type="ARBA" id="ARBA00025174"/>
    </source>
</evidence>
<evidence type="ECO:0000256" key="7">
    <source>
        <dbReference type="ARBA" id="ARBA00022898"/>
    </source>
</evidence>
<dbReference type="InterPro" id="IPR011833">
    <property type="entry name" value="Glycg_phsphrylas"/>
</dbReference>
<organism evidence="12 13">
    <name type="scientific">Chondromyces crocatus</name>
    <dbReference type="NCBI Taxonomy" id="52"/>
    <lineage>
        <taxon>Bacteria</taxon>
        <taxon>Pseudomonadati</taxon>
        <taxon>Myxococcota</taxon>
        <taxon>Polyangia</taxon>
        <taxon>Polyangiales</taxon>
        <taxon>Polyangiaceae</taxon>
        <taxon>Chondromyces</taxon>
    </lineage>
</organism>
<evidence type="ECO:0000256" key="4">
    <source>
        <dbReference type="ARBA" id="ARBA00022600"/>
    </source>
</evidence>
<comment type="cofactor">
    <cofactor evidence="2 11">
        <name>pyridoxal 5'-phosphate</name>
        <dbReference type="ChEBI" id="CHEBI:597326"/>
    </cofactor>
</comment>
<dbReference type="NCBIfam" id="TIGR02093">
    <property type="entry name" value="P_ylase"/>
    <property type="match status" value="1"/>
</dbReference>
<evidence type="ECO:0000313" key="13">
    <source>
        <dbReference type="Proteomes" id="UP000067626"/>
    </source>
</evidence>
<dbReference type="STRING" id="52.CMC5_040190"/>
<dbReference type="PIRSF" id="PIRSF000460">
    <property type="entry name" value="Pprylas_GlgP"/>
    <property type="match status" value="1"/>
</dbReference>
<evidence type="ECO:0000256" key="1">
    <source>
        <dbReference type="ARBA" id="ARBA00001275"/>
    </source>
</evidence>
<evidence type="ECO:0000256" key="11">
    <source>
        <dbReference type="RuleBase" id="RU000587"/>
    </source>
</evidence>
<keyword evidence="8 11" id="KW-0119">Carbohydrate metabolism</keyword>
<dbReference type="GO" id="GO:0008184">
    <property type="term" value="F:glycogen phosphorylase activity"/>
    <property type="evidence" value="ECO:0007669"/>
    <property type="project" value="InterPro"/>
</dbReference>
<evidence type="ECO:0000313" key="12">
    <source>
        <dbReference type="EMBL" id="AKT39868.1"/>
    </source>
</evidence>
<evidence type="ECO:0000256" key="2">
    <source>
        <dbReference type="ARBA" id="ARBA00001933"/>
    </source>
</evidence>
<dbReference type="PATRIC" id="fig|52.7.peg.4428"/>
<sequence length="831" mass="93822">MEAARRQDAILHDARTGLHPRALRRAFADHLHLTRAHELTEATPYDRYVALAHAVRDRLVERWAKTQRTYYERDVKRAYYLSAEYLLGRALWSNLQALGIQDTYRAVLRDLGVNLDDLVGVEPDAGLGNGGLGRLAACFLDSAATLALPVTGYGIRYEFGIFEQVIRDGCQVELADEWLRFGNPWEIERPEHVVPVSFGGVTERVPSKHGGFRVIWRPEQQVLGVPFDTPVAGYGSDTVNSLRLWSSRAGQEFDFGLFNAGDYVRAVEQKNQTEVISKVLYPNDNFDAGKELRLRQEYFFVACSIADIIGRFNRTHADFRRLKDKVAIQLNDTHPAIAIAELMRVLMDDHLLPWELAWEQTVGSFGYTNHTLLPEALERWPVALFERLLPRHLEIIYEINRRVLREVRSAFPHDEARVQRMSLIEEGPERRVRMAHLAVVGSHSVNGVARLHSELVRTRLLRDFNELWPERFNNKTNGVTPRRWLSACNPALAALITEKVGAGWVTDLDRLLELEQHADDPDFLDRLATVKLENKRDLARLIQDELSITVDPASIYDVQIKRLHEYKRQLLNALHIVALYLRSKHGEAVTPRTFVFGAKAAPGYRMAKLIIQFIHAVAEVVNADRRQEALRVAFMPNYRVSLAERIIPAADVSEQISTAGMEASGTGNMKLAMNGALTVGTLDGANIEIREAVGPENFFLFGLDADEVEAKRRAGYKGSTAYASDPLLREVIDLIASGFFSPEDRTLFQPLLSALMGIDPYLTLGDFSAYAVCQKEVEVAHADRTGWSRKAALNIARMGMFSSDRTIREYGQEIWKVEPVAIVLDGPQSRI</sequence>
<dbReference type="FunFam" id="3.40.50.2000:FF:000002">
    <property type="entry name" value="Alpha-1,4 glucan phosphorylase"/>
    <property type="match status" value="1"/>
</dbReference>
<keyword evidence="5 11" id="KW-0328">Glycosyltransferase</keyword>
<evidence type="ECO:0000256" key="5">
    <source>
        <dbReference type="ARBA" id="ARBA00022676"/>
    </source>
</evidence>
<dbReference type="InterPro" id="IPR000811">
    <property type="entry name" value="Glyco_trans_35"/>
</dbReference>
<comment type="function">
    <text evidence="11">Allosteric enzyme that catalyzes the rate-limiting step in glycogen catabolism, the phosphorolytic cleavage of glycogen to produce glucose-1-phosphate, and plays a central role in maintaining cellular and organismal glucose homeostasis.</text>
</comment>